<accession>A0ABS6WIZ2</accession>
<dbReference type="PANTHER" id="PTHR43400:SF10">
    <property type="entry name" value="3-OXOSTEROID 1-DEHYDROGENASE"/>
    <property type="match status" value="1"/>
</dbReference>
<evidence type="ECO:0000313" key="7">
    <source>
        <dbReference type="Proteomes" id="UP001430804"/>
    </source>
</evidence>
<comment type="caution">
    <text evidence="6">The sequence shown here is derived from an EMBL/GenBank/DDBJ whole genome shotgun (WGS) entry which is preliminary data.</text>
</comment>
<dbReference type="PANTHER" id="PTHR43400">
    <property type="entry name" value="FUMARATE REDUCTASE"/>
    <property type="match status" value="1"/>
</dbReference>
<reference evidence="6" key="1">
    <citation type="submission" date="2021-07" db="EMBL/GenBank/DDBJ databases">
        <title>Pseudohoeflea marina sp. nov. a polyhydroxyalcanoate-producing bacterium.</title>
        <authorList>
            <person name="Zheng W."/>
            <person name="Yu S."/>
            <person name="Huang Y."/>
        </authorList>
    </citation>
    <scope>NUCLEOTIDE SEQUENCE</scope>
    <source>
        <strain evidence="6">DP4N28-3</strain>
    </source>
</reference>
<dbReference type="EMBL" id="JAHWQX010000001">
    <property type="protein sequence ID" value="MBW3095815.1"/>
    <property type="molecule type" value="Genomic_DNA"/>
</dbReference>
<dbReference type="InterPro" id="IPR003953">
    <property type="entry name" value="FAD-dep_OxRdtase_2_FAD-bd"/>
</dbReference>
<proteinExistence type="predicted"/>
<protein>
    <submittedName>
        <fullName evidence="6">FAD-binding protein</fullName>
    </submittedName>
</protein>
<keyword evidence="7" id="KW-1185">Reference proteome</keyword>
<sequence length="547" mass="58518">MTALDQADEVGLFDREVDVIVVGYGAAGAVAAAEAASTGAHTLLLEKMPFPGGLSIASAGGIRIATDADAAFAYLQATCGGRTPDDLLRVLADGMTTIAGHLQQLAEKSGATASVSPALGNYPLPGFESLGYCEITHVPSLEGAEAYHAMSPVKNGVRLFKVLEDDVIRSGAEVQLEAPVERLLRDRNGRVIGVRALIAGRQTAIRATAGVILTCGGFEADRAMQRQFLQADPVMPGAFLGNTGDGIRMAQAVGADLWHMWHYHGPYGLHHSDPDYPFGLFLKAVPMWTPGHTDSLSTLGVEAPASGRSAAAESKKLPRLAWIVVDQKGRRFMNEYPPYPGDAGVRPFDHYDFEQQGFPRNPAFMIFDEAGRKMYPLGRAVHNDCHPRYQWSADNLQEVENGIFEPAGSLDELARKMAVPADELRQTVARWNDAVSAGIDADHGRLPSTMMPIAEPPYYFGRVGPIVINTQGGPVHDVHQRVLDPFGDSIPGLYAAGELGSLFGHLYMSGGNLAECLIGGRTAARHCLAQPEMNAGTTDLQPAKAIS</sequence>
<feature type="domain" description="FAD-dependent oxidoreductase 2 FAD-binding" evidence="5">
    <location>
        <begin position="315"/>
        <end position="512"/>
    </location>
</feature>
<evidence type="ECO:0000256" key="2">
    <source>
        <dbReference type="ARBA" id="ARBA00022630"/>
    </source>
</evidence>
<dbReference type="RefSeq" id="WP_219157447.1">
    <property type="nucleotide sequence ID" value="NZ_JAHWQX010000001.1"/>
</dbReference>
<dbReference type="Proteomes" id="UP001430804">
    <property type="component" value="Unassembled WGS sequence"/>
</dbReference>
<evidence type="ECO:0000259" key="5">
    <source>
        <dbReference type="Pfam" id="PF00890"/>
    </source>
</evidence>
<evidence type="ECO:0000256" key="3">
    <source>
        <dbReference type="ARBA" id="ARBA00022827"/>
    </source>
</evidence>
<evidence type="ECO:0000313" key="6">
    <source>
        <dbReference type="EMBL" id="MBW3095815.1"/>
    </source>
</evidence>
<dbReference type="InterPro" id="IPR050315">
    <property type="entry name" value="FAD-oxidoreductase_2"/>
</dbReference>
<dbReference type="Pfam" id="PF00890">
    <property type="entry name" value="FAD_binding_2"/>
    <property type="match status" value="2"/>
</dbReference>
<keyword evidence="3" id="KW-0274">FAD</keyword>
<keyword evidence="4" id="KW-0560">Oxidoreductase</keyword>
<evidence type="ECO:0000256" key="1">
    <source>
        <dbReference type="ARBA" id="ARBA00001974"/>
    </source>
</evidence>
<organism evidence="6 7">
    <name type="scientific">Pseudohoeflea coraliihabitans</name>
    <dbReference type="NCBI Taxonomy" id="2860393"/>
    <lineage>
        <taxon>Bacteria</taxon>
        <taxon>Pseudomonadati</taxon>
        <taxon>Pseudomonadota</taxon>
        <taxon>Alphaproteobacteria</taxon>
        <taxon>Hyphomicrobiales</taxon>
        <taxon>Rhizobiaceae</taxon>
        <taxon>Pseudohoeflea</taxon>
    </lineage>
</organism>
<gene>
    <name evidence="6" type="ORF">KY465_00825</name>
</gene>
<name>A0ABS6WIZ2_9HYPH</name>
<comment type="cofactor">
    <cofactor evidence="1">
        <name>FAD</name>
        <dbReference type="ChEBI" id="CHEBI:57692"/>
    </cofactor>
</comment>
<evidence type="ECO:0000256" key="4">
    <source>
        <dbReference type="ARBA" id="ARBA00023002"/>
    </source>
</evidence>
<feature type="domain" description="FAD-dependent oxidoreductase 2 FAD-binding" evidence="5">
    <location>
        <begin position="18"/>
        <end position="263"/>
    </location>
</feature>
<keyword evidence="2" id="KW-0285">Flavoprotein</keyword>